<organism evidence="4 5">
    <name type="scientific">Chryseobacterium geocarposphaerae</name>
    <dbReference type="NCBI Taxonomy" id="1416776"/>
    <lineage>
        <taxon>Bacteria</taxon>
        <taxon>Pseudomonadati</taxon>
        <taxon>Bacteroidota</taxon>
        <taxon>Flavobacteriia</taxon>
        <taxon>Flavobacteriales</taxon>
        <taxon>Weeksellaceae</taxon>
        <taxon>Chryseobacterium group</taxon>
        <taxon>Chryseobacterium</taxon>
    </lineage>
</organism>
<feature type="compositionally biased region" description="Basic residues" evidence="1">
    <location>
        <begin position="72"/>
        <end position="83"/>
    </location>
</feature>
<accession>A0ABU1LEH0</accession>
<evidence type="ECO:0000313" key="4">
    <source>
        <dbReference type="EMBL" id="MDR6405118.1"/>
    </source>
</evidence>
<keyword evidence="2" id="KW-0732">Signal</keyword>
<sequence length="177" mass="19027">MKKLIPFLITILSLFLLNSCFKANDNVGHDGRCTGSAYCTACKNCSRCGHCSGGGTCGVCGGGSSETSSYHRSSKKGKPKKSRSSGYDNFKSNNPKGNKSTKAPSVFIDKININTNNRYIAGIGTTNIYEKTSLKSKIIATVPKGTKLIQLSKQGSWYKAQIKKGGKTGYVYSKDVK</sequence>
<feature type="signal peptide" evidence="2">
    <location>
        <begin position="1"/>
        <end position="23"/>
    </location>
</feature>
<proteinExistence type="predicted"/>
<name>A0ABU1LEH0_9FLAO</name>
<feature type="region of interest" description="Disordered" evidence="1">
    <location>
        <begin position="69"/>
        <end position="102"/>
    </location>
</feature>
<dbReference type="EMBL" id="JAVDQS010000004">
    <property type="protein sequence ID" value="MDR6405118.1"/>
    <property type="molecule type" value="Genomic_DNA"/>
</dbReference>
<evidence type="ECO:0000259" key="3">
    <source>
        <dbReference type="PROSITE" id="PS51781"/>
    </source>
</evidence>
<feature type="compositionally biased region" description="Polar residues" evidence="1">
    <location>
        <begin position="90"/>
        <end position="102"/>
    </location>
</feature>
<dbReference type="Gene3D" id="2.30.30.40">
    <property type="entry name" value="SH3 Domains"/>
    <property type="match status" value="1"/>
</dbReference>
<dbReference type="Pfam" id="PF08239">
    <property type="entry name" value="SH3_3"/>
    <property type="match status" value="1"/>
</dbReference>
<protein>
    <recommendedName>
        <fullName evidence="3">SH3b domain-containing protein</fullName>
    </recommendedName>
</protein>
<dbReference type="RefSeq" id="WP_181898078.1">
    <property type="nucleotide sequence ID" value="NZ_JAVDQS010000004.1"/>
</dbReference>
<comment type="caution">
    <text evidence="4">The sequence shown here is derived from an EMBL/GenBank/DDBJ whole genome shotgun (WGS) entry which is preliminary data.</text>
</comment>
<gene>
    <name evidence="4" type="ORF">J2781_002042</name>
</gene>
<dbReference type="PROSITE" id="PS51781">
    <property type="entry name" value="SH3B"/>
    <property type="match status" value="1"/>
</dbReference>
<reference evidence="4 5" key="1">
    <citation type="submission" date="2023-07" db="EMBL/GenBank/DDBJ databases">
        <title>Sorghum-associated microbial communities from plants grown in Nebraska, USA.</title>
        <authorList>
            <person name="Schachtman D."/>
        </authorList>
    </citation>
    <scope>NUCLEOTIDE SEQUENCE [LARGE SCALE GENOMIC DNA]</scope>
    <source>
        <strain evidence="4 5">DS1709</strain>
    </source>
</reference>
<dbReference type="InterPro" id="IPR003646">
    <property type="entry name" value="SH3-like_bac-type"/>
</dbReference>
<keyword evidence="5" id="KW-1185">Reference proteome</keyword>
<evidence type="ECO:0000256" key="1">
    <source>
        <dbReference type="SAM" id="MobiDB-lite"/>
    </source>
</evidence>
<evidence type="ECO:0000256" key="2">
    <source>
        <dbReference type="SAM" id="SignalP"/>
    </source>
</evidence>
<feature type="domain" description="SH3b" evidence="3">
    <location>
        <begin position="115"/>
        <end position="177"/>
    </location>
</feature>
<feature type="chain" id="PRO_5046281328" description="SH3b domain-containing protein" evidence="2">
    <location>
        <begin position="24"/>
        <end position="177"/>
    </location>
</feature>
<dbReference type="Proteomes" id="UP001184853">
    <property type="component" value="Unassembled WGS sequence"/>
</dbReference>
<evidence type="ECO:0000313" key="5">
    <source>
        <dbReference type="Proteomes" id="UP001184853"/>
    </source>
</evidence>